<dbReference type="PANTHER" id="PTHR30461">
    <property type="entry name" value="DNA-INVERTASE FROM LAMBDOID PROPHAGE"/>
    <property type="match status" value="1"/>
</dbReference>
<dbReference type="PROSITE" id="PS51737">
    <property type="entry name" value="RECOMBINASE_DNA_BIND"/>
    <property type="match status" value="1"/>
</dbReference>
<dbReference type="InterPro" id="IPR006119">
    <property type="entry name" value="Resolv_N"/>
</dbReference>
<reference evidence="4" key="1">
    <citation type="journal article" date="2024" name="Appl Microbiol">
        <title>Effect of kuratsuki Bacillus and Priestia on Taste of Sake.</title>
        <authorList>
            <person name="Kobayashi K."/>
            <person name="Nishida H."/>
        </authorList>
    </citation>
    <scope>NUCLEOTIDE SEQUENCE</scope>
    <source>
        <strain evidence="4">B-12</strain>
    </source>
</reference>
<dbReference type="Pfam" id="PF07508">
    <property type="entry name" value="Recombinase"/>
    <property type="match status" value="1"/>
</dbReference>
<dbReference type="SUPFAM" id="SSF53041">
    <property type="entry name" value="Resolvase-like"/>
    <property type="match status" value="1"/>
</dbReference>
<comment type="caution">
    <text evidence="4">The sequence shown here is derived from an EMBL/GenBank/DDBJ whole genome shotgun (WGS) entry which is preliminary data.</text>
</comment>
<dbReference type="PROSITE" id="PS51736">
    <property type="entry name" value="RECOMBINASES_3"/>
    <property type="match status" value="1"/>
</dbReference>
<evidence type="ECO:0000313" key="4">
    <source>
        <dbReference type="EMBL" id="GMG75474.1"/>
    </source>
</evidence>
<evidence type="ECO:0000259" key="3">
    <source>
        <dbReference type="PROSITE" id="PS51737"/>
    </source>
</evidence>
<evidence type="ECO:0000259" key="2">
    <source>
        <dbReference type="PROSITE" id="PS51736"/>
    </source>
</evidence>
<dbReference type="AlphaFoldDB" id="A0AAX6BP42"/>
<accession>A0AAX6BP42</accession>
<dbReference type="EMBL" id="BSYK01000001">
    <property type="protein sequence ID" value="GMG75474.1"/>
    <property type="molecule type" value="Genomic_DNA"/>
</dbReference>
<feature type="domain" description="Resolvase/invertase-type recombinase catalytic" evidence="2">
    <location>
        <begin position="4"/>
        <end position="152"/>
    </location>
</feature>
<feature type="coiled-coil region" evidence="1">
    <location>
        <begin position="415"/>
        <end position="489"/>
    </location>
</feature>
<dbReference type="Pfam" id="PF00239">
    <property type="entry name" value="Resolvase"/>
    <property type="match status" value="1"/>
</dbReference>
<protein>
    <submittedName>
        <fullName evidence="4">Recombinase family protein</fullName>
    </submittedName>
</protein>
<dbReference type="InterPro" id="IPR025827">
    <property type="entry name" value="Zn_ribbon_recom_dom"/>
</dbReference>
<dbReference type="Proteomes" id="UP001165240">
    <property type="component" value="Unassembled WGS sequence"/>
</dbReference>
<dbReference type="Pfam" id="PF13408">
    <property type="entry name" value="Zn_ribbon_recom"/>
    <property type="match status" value="1"/>
</dbReference>
<keyword evidence="1" id="KW-0175">Coiled coil</keyword>
<dbReference type="Gene3D" id="3.40.50.1390">
    <property type="entry name" value="Resolvase, N-terminal catalytic domain"/>
    <property type="match status" value="1"/>
</dbReference>
<name>A0AAX6BP42_PRIMG</name>
<evidence type="ECO:0000256" key="1">
    <source>
        <dbReference type="SAM" id="Coils"/>
    </source>
</evidence>
<dbReference type="InterPro" id="IPR038109">
    <property type="entry name" value="DNA_bind_recomb_sf"/>
</dbReference>
<dbReference type="PANTHER" id="PTHR30461:SF23">
    <property type="entry name" value="DNA RECOMBINASE-RELATED"/>
    <property type="match status" value="1"/>
</dbReference>
<gene>
    <name evidence="4" type="ORF">ShirakiTB12_39420</name>
</gene>
<sequence>MKKRVWTSYRVSTKKQGEENDIPLQRSQCHAFAERNDWVITKEITEKLSGFQTDINDRKSLKDIKAGAAKKEFDILLIYHSDRLGRQMEYSLWIASLYELGVQVWSVKEGELKNEEHSDALMNMIRYWQSEGESRKTSMRVKDAMKELNEQGATWLGGYCPFGYHVIDTGEKRNSKKDKTIKKLAIHPEESKVIKLMFSLALDKLTGSGVIAQYLNNNGYTNRGRVFTYTTVGRMLRNPTYSGYRRWGTSQKKSLKSKTRLDVPREQWNLQPFNHEIQIVSEEDFQKVQELITNRNTHLTADKSKRVPVNSQVLLSGLVTCGYCGGKLKTGYTYQRWTRKTDGVKVERKAYRYSCNTARGLGDTHEGQKQFGAVTIDQTVENEVLEAISSLKLEAFNEEKEAFDFAEIDARKVQLKELEKQLSEKGKSYSNTEEMFDKVMSGQINLDLNFIAGKLEEYGQAKMQLQDKVNKLKDEIKQIEMQSTDLDTLKHQLSNWVETYKAKATLQEKKAMLNQVVKEVQVSRENIVIKFHITVEKALQKGVESLENADPNSIMVSEGNTWEEIRRHISKRARSAPLSI</sequence>
<dbReference type="RefSeq" id="WP_310876538.1">
    <property type="nucleotide sequence ID" value="NZ_BSYK01000001.1"/>
</dbReference>
<dbReference type="InterPro" id="IPR036162">
    <property type="entry name" value="Resolvase-like_N_sf"/>
</dbReference>
<organism evidence="4 5">
    <name type="scientific">Priestia megaterium</name>
    <name type="common">Bacillus megaterium</name>
    <dbReference type="NCBI Taxonomy" id="1404"/>
    <lineage>
        <taxon>Bacteria</taxon>
        <taxon>Bacillati</taxon>
        <taxon>Bacillota</taxon>
        <taxon>Bacilli</taxon>
        <taxon>Bacillales</taxon>
        <taxon>Bacillaceae</taxon>
        <taxon>Priestia</taxon>
    </lineage>
</organism>
<evidence type="ECO:0000313" key="5">
    <source>
        <dbReference type="Proteomes" id="UP001165240"/>
    </source>
</evidence>
<dbReference type="SMART" id="SM00857">
    <property type="entry name" value="Resolvase"/>
    <property type="match status" value="1"/>
</dbReference>
<dbReference type="GO" id="GO:0003677">
    <property type="term" value="F:DNA binding"/>
    <property type="evidence" value="ECO:0007669"/>
    <property type="project" value="InterPro"/>
</dbReference>
<dbReference type="InterPro" id="IPR050639">
    <property type="entry name" value="SSR_resolvase"/>
</dbReference>
<dbReference type="InterPro" id="IPR011109">
    <property type="entry name" value="DNA_bind_recombinase_dom"/>
</dbReference>
<proteinExistence type="predicted"/>
<dbReference type="Gene3D" id="3.90.1750.20">
    <property type="entry name" value="Putative Large Serine Recombinase, Chain B, Domain 2"/>
    <property type="match status" value="1"/>
</dbReference>
<dbReference type="CDD" id="cd00338">
    <property type="entry name" value="Ser_Recombinase"/>
    <property type="match status" value="1"/>
</dbReference>
<feature type="domain" description="Recombinase" evidence="3">
    <location>
        <begin position="161"/>
        <end position="298"/>
    </location>
</feature>
<dbReference type="GO" id="GO:0000150">
    <property type="term" value="F:DNA strand exchange activity"/>
    <property type="evidence" value="ECO:0007669"/>
    <property type="project" value="InterPro"/>
</dbReference>